<sequence length="533" mass="61029">MKEKLLTKNKSQRMLTGVMVALFFVLSVCTIFTGKYVPTEKGLTLWEPERTQKQDDGTRHIYFTADTDREDRSSLVFFTSHQWVEVFADGKQIYKLDYTGGIWGHTTGNVWNFVKLPEDATQIEVCLTACYPKIVGSSNKFYVGTGNEIYAALLRQSMPVFIISMLTLMVGLFIVLYWVIIHKSSQIDGTLLYLGVFSILLGLWSANETDVTALVITNRQASAFAAFAFLMVMPMAFIMFVKSFLEIKDEWYWKRICDINFGVIVVSFILNFTGIYEFRRSLWMTHMIIVLMLIYVFAVIITKIVKHQVDHRFKSCVGALALISVATIVDMGRFYKTSNNAGIFGNVSFLIFIVALGIESAKQAIESMKKRHRVAELEQFALNDSMTGLYNRNAYDYFANNAKKLENHMIVTFDLNNLKSCNDTYGHSTGDLYIVNSAHIIENIFERFGKCYRIGGDEFCCIIPKAKDFNVERFIQKLYQDVEVFNNKNIIPTEAAIACGYAFFTAEDTDIEKVRERADEMMYQNKKKLKGRD</sequence>
<feature type="transmembrane region" description="Helical" evidence="1">
    <location>
        <begin position="317"/>
        <end position="335"/>
    </location>
</feature>
<dbReference type="GO" id="GO:1902201">
    <property type="term" value="P:negative regulation of bacterial-type flagellum-dependent cell motility"/>
    <property type="evidence" value="ECO:0007669"/>
    <property type="project" value="TreeGrafter"/>
</dbReference>
<dbReference type="GO" id="GO:0005886">
    <property type="term" value="C:plasma membrane"/>
    <property type="evidence" value="ECO:0007669"/>
    <property type="project" value="TreeGrafter"/>
</dbReference>
<feature type="transmembrane region" description="Helical" evidence="1">
    <location>
        <begin position="12"/>
        <end position="33"/>
    </location>
</feature>
<keyword evidence="4" id="KW-1185">Reference proteome</keyword>
<evidence type="ECO:0000256" key="1">
    <source>
        <dbReference type="SAM" id="Phobius"/>
    </source>
</evidence>
<keyword evidence="3" id="KW-0548">Nucleotidyltransferase</keyword>
<reference evidence="3 4" key="1">
    <citation type="submission" date="2019-07" db="EMBL/GenBank/DDBJ databases">
        <authorList>
            <person name="Hibberd C M."/>
            <person name="Gehrig L. J."/>
            <person name="Chang H.-W."/>
            <person name="Venkatesh S."/>
        </authorList>
    </citation>
    <scope>NUCLEOTIDE SEQUENCE [LARGE SCALE GENOMIC DNA]</scope>
    <source>
        <strain evidence="3">Ruminococcus_obeum_SSTS_Bg7063</strain>
    </source>
</reference>
<feature type="transmembrane region" description="Helical" evidence="1">
    <location>
        <begin position="282"/>
        <end position="305"/>
    </location>
</feature>
<dbReference type="Gene3D" id="3.30.70.270">
    <property type="match status" value="1"/>
</dbReference>
<dbReference type="Pfam" id="PF07695">
    <property type="entry name" value="7TMR-DISM_7TM"/>
    <property type="match status" value="1"/>
</dbReference>
<dbReference type="GO" id="GO:0043709">
    <property type="term" value="P:cell adhesion involved in single-species biofilm formation"/>
    <property type="evidence" value="ECO:0007669"/>
    <property type="project" value="TreeGrafter"/>
</dbReference>
<accession>A0A564ULS6</accession>
<dbReference type="EC" id="2.7.7.65" evidence="3"/>
<gene>
    <name evidence="3" type="primary">yfiN</name>
    <name evidence="3" type="ORF">ROSSTS7063_03076</name>
</gene>
<dbReference type="AlphaFoldDB" id="A0A564ULS6"/>
<dbReference type="CDD" id="cd01949">
    <property type="entry name" value="GGDEF"/>
    <property type="match status" value="1"/>
</dbReference>
<dbReference type="NCBIfam" id="TIGR00254">
    <property type="entry name" value="GGDEF"/>
    <property type="match status" value="1"/>
</dbReference>
<dbReference type="InterPro" id="IPR050469">
    <property type="entry name" value="Diguanylate_Cyclase"/>
</dbReference>
<protein>
    <submittedName>
        <fullName evidence="3">Putative diguanylate cyclase YfiN</fullName>
        <ecNumber evidence="3">2.7.7.65</ecNumber>
    </submittedName>
</protein>
<feature type="transmembrane region" description="Helical" evidence="1">
    <location>
        <begin position="187"/>
        <end position="204"/>
    </location>
</feature>
<keyword evidence="1" id="KW-0472">Membrane</keyword>
<keyword evidence="1" id="KW-0812">Transmembrane</keyword>
<evidence type="ECO:0000313" key="3">
    <source>
        <dbReference type="EMBL" id="VUX20391.1"/>
    </source>
</evidence>
<evidence type="ECO:0000259" key="2">
    <source>
        <dbReference type="PROSITE" id="PS50887"/>
    </source>
</evidence>
<dbReference type="GO" id="GO:0052621">
    <property type="term" value="F:diguanylate cyclase activity"/>
    <property type="evidence" value="ECO:0007669"/>
    <property type="project" value="UniProtKB-EC"/>
</dbReference>
<dbReference type="PANTHER" id="PTHR45138:SF9">
    <property type="entry name" value="DIGUANYLATE CYCLASE DGCM-RELATED"/>
    <property type="match status" value="1"/>
</dbReference>
<keyword evidence="1" id="KW-1133">Transmembrane helix</keyword>
<dbReference type="EMBL" id="CABHNB010000044">
    <property type="protein sequence ID" value="VUX20391.1"/>
    <property type="molecule type" value="Genomic_DNA"/>
</dbReference>
<dbReference type="Proteomes" id="UP000409147">
    <property type="component" value="Unassembled WGS sequence"/>
</dbReference>
<feature type="transmembrane region" description="Helical" evidence="1">
    <location>
        <begin position="257"/>
        <end position="276"/>
    </location>
</feature>
<feature type="transmembrane region" description="Helical" evidence="1">
    <location>
        <begin position="341"/>
        <end position="361"/>
    </location>
</feature>
<feature type="transmembrane region" description="Helical" evidence="1">
    <location>
        <begin position="224"/>
        <end position="245"/>
    </location>
</feature>
<proteinExistence type="predicted"/>
<dbReference type="InterPro" id="IPR043128">
    <property type="entry name" value="Rev_trsase/Diguanyl_cyclase"/>
</dbReference>
<evidence type="ECO:0000313" key="4">
    <source>
        <dbReference type="Proteomes" id="UP000409147"/>
    </source>
</evidence>
<dbReference type="RefSeq" id="WP_242999995.1">
    <property type="nucleotide sequence ID" value="NZ_CABHNB010000044.1"/>
</dbReference>
<dbReference type="SMART" id="SM00267">
    <property type="entry name" value="GGDEF"/>
    <property type="match status" value="1"/>
</dbReference>
<dbReference type="InterPro" id="IPR029787">
    <property type="entry name" value="Nucleotide_cyclase"/>
</dbReference>
<feature type="transmembrane region" description="Helical" evidence="1">
    <location>
        <begin position="160"/>
        <end position="180"/>
    </location>
</feature>
<dbReference type="InterPro" id="IPR011623">
    <property type="entry name" value="7TMR_DISM_rcpt_extracell_dom1"/>
</dbReference>
<organism evidence="3 4">
    <name type="scientific">Blautia obeum</name>
    <dbReference type="NCBI Taxonomy" id="40520"/>
    <lineage>
        <taxon>Bacteria</taxon>
        <taxon>Bacillati</taxon>
        <taxon>Bacillota</taxon>
        <taxon>Clostridia</taxon>
        <taxon>Lachnospirales</taxon>
        <taxon>Lachnospiraceae</taxon>
        <taxon>Blautia</taxon>
    </lineage>
</organism>
<name>A0A564ULS6_9FIRM</name>
<keyword evidence="3" id="KW-0808">Transferase</keyword>
<dbReference type="PANTHER" id="PTHR45138">
    <property type="entry name" value="REGULATORY COMPONENTS OF SENSORY TRANSDUCTION SYSTEM"/>
    <property type="match status" value="1"/>
</dbReference>
<dbReference type="InterPro" id="IPR000160">
    <property type="entry name" value="GGDEF_dom"/>
</dbReference>
<feature type="domain" description="GGDEF" evidence="2">
    <location>
        <begin position="406"/>
        <end position="533"/>
    </location>
</feature>
<dbReference type="SUPFAM" id="SSF55073">
    <property type="entry name" value="Nucleotide cyclase"/>
    <property type="match status" value="1"/>
</dbReference>
<dbReference type="Pfam" id="PF00990">
    <property type="entry name" value="GGDEF"/>
    <property type="match status" value="1"/>
</dbReference>
<dbReference type="PROSITE" id="PS50887">
    <property type="entry name" value="GGDEF"/>
    <property type="match status" value="1"/>
</dbReference>